<dbReference type="GO" id="GO:0005975">
    <property type="term" value="P:carbohydrate metabolic process"/>
    <property type="evidence" value="ECO:0007669"/>
    <property type="project" value="InterPro"/>
</dbReference>
<proteinExistence type="predicted"/>
<keyword evidence="3" id="KW-0378">Hydrolase</keyword>
<dbReference type="Pfam" id="PF19291">
    <property type="entry name" value="TREH_N"/>
    <property type="match status" value="1"/>
</dbReference>
<dbReference type="PANTHER" id="PTHR31616">
    <property type="entry name" value="TREHALASE"/>
    <property type="match status" value="1"/>
</dbReference>
<dbReference type="EMBL" id="CP017146">
    <property type="protein sequence ID" value="QHO69573.1"/>
    <property type="molecule type" value="Genomic_DNA"/>
</dbReference>
<protein>
    <submittedName>
        <fullName evidence="3">Glycoside hydrolase</fullName>
    </submittedName>
</protein>
<keyword evidence="4" id="KW-1185">Reference proteome</keyword>
<dbReference type="AlphaFoldDB" id="A0A7L5AGC9"/>
<evidence type="ECO:0000259" key="1">
    <source>
        <dbReference type="Pfam" id="PF00723"/>
    </source>
</evidence>
<accession>A0A7L5AGC9</accession>
<dbReference type="InterPro" id="IPR045582">
    <property type="entry name" value="Trehalase-like_N"/>
</dbReference>
<feature type="domain" description="Trehalase-like N-terminal" evidence="2">
    <location>
        <begin position="17"/>
        <end position="147"/>
    </location>
</feature>
<name>A0A7L5AGC9_9MICO</name>
<dbReference type="InterPro" id="IPR008928">
    <property type="entry name" value="6-hairpin_glycosidase_sf"/>
</dbReference>
<dbReference type="GO" id="GO:0004553">
    <property type="term" value="F:hydrolase activity, hydrolyzing O-glycosyl compounds"/>
    <property type="evidence" value="ECO:0007669"/>
    <property type="project" value="TreeGrafter"/>
</dbReference>
<dbReference type="OrthoDB" id="3902805at2"/>
<dbReference type="InterPro" id="IPR011613">
    <property type="entry name" value="GH15-like"/>
</dbReference>
<evidence type="ECO:0000313" key="3">
    <source>
        <dbReference type="EMBL" id="QHO69573.1"/>
    </source>
</evidence>
<evidence type="ECO:0000259" key="2">
    <source>
        <dbReference type="Pfam" id="PF19291"/>
    </source>
</evidence>
<evidence type="ECO:0000313" key="4">
    <source>
        <dbReference type="Proteomes" id="UP000464507"/>
    </source>
</evidence>
<dbReference type="KEGG" id="mant:BHD05_07885"/>
<dbReference type="Pfam" id="PF00723">
    <property type="entry name" value="Glyco_hydro_15"/>
    <property type="match status" value="1"/>
</dbReference>
<feature type="domain" description="GH15-like" evidence="1">
    <location>
        <begin position="230"/>
        <end position="583"/>
    </location>
</feature>
<gene>
    <name evidence="3" type="ORF">BHD05_07885</name>
</gene>
<dbReference type="Proteomes" id="UP000464507">
    <property type="component" value="Chromosome"/>
</dbReference>
<dbReference type="PANTHER" id="PTHR31616:SF0">
    <property type="entry name" value="GLUCAN 1,4-ALPHA-GLUCOSIDASE"/>
    <property type="match status" value="1"/>
</dbReference>
<dbReference type="RefSeq" id="WP_161887425.1">
    <property type="nucleotide sequence ID" value="NZ_CP017146.1"/>
</dbReference>
<sequence length="592" mass="64119">MGDPIRDGGYVDLRSYAAIGDGRTVALIALDGSIDWLPMPNLDSAPVFARLLDAAEGGSIELAPVSAFTITRRYVPQTNVMETTYTTAAGVARVTDALVTGLAGQLPWVELARRIDGVEGSVEFGWQITPGTCFATTTPQVEQTAHGTIIRAGDLMIAVEGSNHGPDAGDSILAGRFSATAQSRHMLVVAGTKNEPLHVPIPDLTAIGLERTIDNWKKWSEAFNYEGPWGDAVQRSALALKLLIHTSDGAIAAAATTSLPEDVSGGKNWDYRFAWVRDVTYTVRALVRFGLREETHEAVSWLIRAIRRSDSELHIFYRLDGTTPGAEEAQDLPGWRGIGPVNAGNDARGQLQLGIFGDFVTVMLEYVEAGNVLDAHTRVLLASVADHVCEVWQQRDSGMWELAEQRDYTASKMGCWQALDSALRLSELGEIAGEPARWRVVRDRITTWVAENCWSEARQSYVTFPGSEQLDAAVLLHATSGFDRGPRMAATIDAIRAELGSGALLYRYTGMEAEEGAFVACSFWLAAALACVGRHDEAVEMMDELIGLSNDVGLYSEMIDPADLSFLGNIPQGLSHLALISAAITIDELAPR</sequence>
<dbReference type="SUPFAM" id="SSF48208">
    <property type="entry name" value="Six-hairpin glycosidases"/>
    <property type="match status" value="1"/>
</dbReference>
<organism evidence="3 4">
    <name type="scientific">Marisediminicola antarctica</name>
    <dbReference type="NCBI Taxonomy" id="674079"/>
    <lineage>
        <taxon>Bacteria</taxon>
        <taxon>Bacillati</taxon>
        <taxon>Actinomycetota</taxon>
        <taxon>Actinomycetes</taxon>
        <taxon>Micrococcales</taxon>
        <taxon>Microbacteriaceae</taxon>
        <taxon>Marisediminicola</taxon>
    </lineage>
</organism>
<dbReference type="InterPro" id="IPR012341">
    <property type="entry name" value="6hp_glycosidase-like_sf"/>
</dbReference>
<dbReference type="Gene3D" id="1.50.10.10">
    <property type="match status" value="1"/>
</dbReference>
<reference evidence="3 4" key="1">
    <citation type="submission" date="2016-09" db="EMBL/GenBank/DDBJ databases">
        <title>Complete genome sequence of microbes from the polar regions.</title>
        <authorList>
            <person name="Liao L."/>
            <person name="Chen B."/>
        </authorList>
    </citation>
    <scope>NUCLEOTIDE SEQUENCE [LARGE SCALE GENOMIC DNA]</scope>
    <source>
        <strain evidence="3 4">ZS314</strain>
    </source>
</reference>